<sequence>MELAIAGCSQTNPEPLKKRVPDPQQSRRRRNRNRCDLQPDGTAL</sequence>
<keyword evidence="3" id="KW-1185">Reference proteome</keyword>
<proteinExistence type="predicted"/>
<name>A0ABT1QWS0_9GAMM</name>
<dbReference type="EMBL" id="JANFQO010000020">
    <property type="protein sequence ID" value="MCQ4166720.1"/>
    <property type="molecule type" value="Genomic_DNA"/>
</dbReference>
<organism evidence="2 3">
    <name type="scientific">Tahibacter harae</name>
    <dbReference type="NCBI Taxonomy" id="2963937"/>
    <lineage>
        <taxon>Bacteria</taxon>
        <taxon>Pseudomonadati</taxon>
        <taxon>Pseudomonadota</taxon>
        <taxon>Gammaproteobacteria</taxon>
        <taxon>Lysobacterales</taxon>
        <taxon>Rhodanobacteraceae</taxon>
        <taxon>Tahibacter</taxon>
    </lineage>
</organism>
<feature type="region of interest" description="Disordered" evidence="1">
    <location>
        <begin position="1"/>
        <end position="44"/>
    </location>
</feature>
<comment type="caution">
    <text evidence="2">The sequence shown here is derived from an EMBL/GenBank/DDBJ whole genome shotgun (WGS) entry which is preliminary data.</text>
</comment>
<evidence type="ECO:0000313" key="3">
    <source>
        <dbReference type="Proteomes" id="UP001165498"/>
    </source>
</evidence>
<reference evidence="2" key="1">
    <citation type="submission" date="2022-07" db="EMBL/GenBank/DDBJ databases">
        <title>Tahibacter sp., a new gammaproteobacterium isolated from the silt sample collected at pig farm.</title>
        <authorList>
            <person name="Chen H."/>
        </authorList>
    </citation>
    <scope>NUCLEOTIDE SEQUENCE</scope>
    <source>
        <strain evidence="2">P2K</strain>
    </source>
</reference>
<evidence type="ECO:0000313" key="2">
    <source>
        <dbReference type="EMBL" id="MCQ4166720.1"/>
    </source>
</evidence>
<protein>
    <submittedName>
        <fullName evidence="2">Uncharacterized protein</fullName>
    </submittedName>
</protein>
<gene>
    <name evidence="2" type="ORF">NM961_18555</name>
</gene>
<evidence type="ECO:0000256" key="1">
    <source>
        <dbReference type="SAM" id="MobiDB-lite"/>
    </source>
</evidence>
<dbReference type="Proteomes" id="UP001165498">
    <property type="component" value="Unassembled WGS sequence"/>
</dbReference>
<dbReference type="RefSeq" id="WP_255915909.1">
    <property type="nucleotide sequence ID" value="NZ_JANFQO010000020.1"/>
</dbReference>
<accession>A0ABT1QWS0</accession>